<name>A0ABT3IMK6_9BACT</name>
<gene>
    <name evidence="2" type="ORF">OL497_14785</name>
</gene>
<dbReference type="SUPFAM" id="SSF54506">
    <property type="entry name" value="Diaminopimelate epimerase-like"/>
    <property type="match status" value="1"/>
</dbReference>
<dbReference type="RefSeq" id="WP_264731295.1">
    <property type="nucleotide sequence ID" value="NZ_JAPDNR010000001.1"/>
</dbReference>
<dbReference type="PANTHER" id="PTHR33442">
    <property type="entry name" value="TRANS-3-HYDROXY-L-PROLINE DEHYDRATASE"/>
    <property type="match status" value="1"/>
</dbReference>
<dbReference type="PANTHER" id="PTHR33442:SF1">
    <property type="entry name" value="TRANS-3-HYDROXY-L-PROLINE DEHYDRATASE"/>
    <property type="match status" value="1"/>
</dbReference>
<evidence type="ECO:0000313" key="3">
    <source>
        <dbReference type="Proteomes" id="UP001207742"/>
    </source>
</evidence>
<reference evidence="2 3" key="1">
    <citation type="submission" date="2022-10" db="EMBL/GenBank/DDBJ databases">
        <title>Chitinophaga nivalis PC15 sp. nov., isolated from Pyeongchang county, South Korea.</title>
        <authorList>
            <person name="Trinh H.N."/>
        </authorList>
    </citation>
    <scope>NUCLEOTIDE SEQUENCE [LARGE SCALE GENOMIC DNA]</scope>
    <source>
        <strain evidence="2 3">PC14</strain>
    </source>
</reference>
<dbReference type="InterPro" id="IPR008794">
    <property type="entry name" value="Pro_racemase_fam"/>
</dbReference>
<comment type="similarity">
    <text evidence="1">Belongs to the proline racemase family.</text>
</comment>
<evidence type="ECO:0000256" key="1">
    <source>
        <dbReference type="ARBA" id="ARBA00007529"/>
    </source>
</evidence>
<dbReference type="SFLD" id="SFLDS00028">
    <property type="entry name" value="Proline_Racemase"/>
    <property type="match status" value="1"/>
</dbReference>
<dbReference type="EMBL" id="JAPDNS010000001">
    <property type="protein sequence ID" value="MCW3485173.1"/>
    <property type="molecule type" value="Genomic_DNA"/>
</dbReference>
<protein>
    <submittedName>
        <fullName evidence="2">Proline racemase family protein</fullName>
    </submittedName>
</protein>
<proteinExistence type="inferred from homology"/>
<dbReference type="Pfam" id="PF05544">
    <property type="entry name" value="Pro_racemase"/>
    <property type="match status" value="1"/>
</dbReference>
<accession>A0ABT3IMK6</accession>
<dbReference type="Gene3D" id="3.10.310.10">
    <property type="entry name" value="Diaminopimelate Epimerase, Chain A, domain 1"/>
    <property type="match status" value="2"/>
</dbReference>
<comment type="caution">
    <text evidence="2">The sequence shown here is derived from an EMBL/GenBank/DDBJ whole genome shotgun (WGS) entry which is preliminary data.</text>
</comment>
<sequence>MQTLLNNLHWEAPAQWLKIETIDMHTGGEPLRVFIAGLPAIKGETVLEKRRYFKEHLDFIRTGTMWEPRGHADMYGAVISTSTDADMDVFFLHNEGYSTMCGHAILALTKLVLETGMIKKEGPYPELTINVPAGKIYARATMENGLVSSVSFRNVPSFLYLSDQEVMVPGIGNVKFDVAYGGAFYAFVNAEDLQLELTAPHYNQLIDYGRRIKNAVMDNFSIRHPFEEDLSFLYGTIFTGAALEKEHHSRNVCIFAEGEVDRSATGSGVSARAALHHAKGELKINETIVIESITGSTMGVTVRELTTFGDHNAVIPEVSGTAFITGRHTFYFDPEDPFKKGFIFR</sequence>
<dbReference type="Proteomes" id="UP001207742">
    <property type="component" value="Unassembled WGS sequence"/>
</dbReference>
<dbReference type="PIRSF" id="PIRSF029792">
    <property type="entry name" value="Pro_racemase"/>
    <property type="match status" value="1"/>
</dbReference>
<keyword evidence="3" id="KW-1185">Reference proteome</keyword>
<evidence type="ECO:0000313" key="2">
    <source>
        <dbReference type="EMBL" id="MCW3485173.1"/>
    </source>
</evidence>
<organism evidence="2 3">
    <name type="scientific">Chitinophaga nivalis</name>
    <dbReference type="NCBI Taxonomy" id="2991709"/>
    <lineage>
        <taxon>Bacteria</taxon>
        <taxon>Pseudomonadati</taxon>
        <taxon>Bacteroidota</taxon>
        <taxon>Chitinophagia</taxon>
        <taxon>Chitinophagales</taxon>
        <taxon>Chitinophagaceae</taxon>
        <taxon>Chitinophaga</taxon>
    </lineage>
</organism>